<organism evidence="1 2">
    <name type="scientific">[Brevibacterium] flavum</name>
    <dbReference type="NCBI Taxonomy" id="92706"/>
    <lineage>
        <taxon>Bacteria</taxon>
        <taxon>Bacillati</taxon>
        <taxon>Actinomycetota</taxon>
        <taxon>Actinomycetes</taxon>
        <taxon>Mycobacteriales</taxon>
        <taxon>Corynebacteriaceae</taxon>
        <taxon>Corynebacterium</taxon>
    </lineage>
</organism>
<dbReference type="RefSeq" id="WP_003863500.1">
    <property type="nucleotide sequence ID" value="NZ_CP011309.1"/>
</dbReference>
<evidence type="ECO:0000313" key="1">
    <source>
        <dbReference type="EMBL" id="AKF26832.1"/>
    </source>
</evidence>
<keyword evidence="2" id="KW-1185">Reference proteome</keyword>
<dbReference type="PATRIC" id="fig|92706.3.peg.890"/>
<dbReference type="HOGENOM" id="CLU_1934026_0_0_11"/>
<dbReference type="Proteomes" id="UP000034037">
    <property type="component" value="Chromosome"/>
</dbReference>
<name>A0A0F6WPX4_9CORY</name>
<dbReference type="AlphaFoldDB" id="A0A0F6WPX4"/>
<proteinExistence type="predicted"/>
<evidence type="ECO:0000313" key="2">
    <source>
        <dbReference type="Proteomes" id="UP000034037"/>
    </source>
</evidence>
<gene>
    <name evidence="1" type="ORF">YH66_04300</name>
</gene>
<sequence length="130" mass="14572">MGTKYTPQDALTYTREQLRNTLDWVHEHLAESYGLEMIDGEEYLPDPLNDVMSALYGIAGELTTMCAEVGAYHYQDGELMRPVYYSNGNCVYVERAIGSPGDWYLTTELDKPNGDPRRGMHVVKGGGSNE</sequence>
<dbReference type="EMBL" id="CP011309">
    <property type="protein sequence ID" value="AKF26832.1"/>
    <property type="molecule type" value="Genomic_DNA"/>
</dbReference>
<accession>A0A0F6WPX4</accession>
<reference evidence="1 2" key="1">
    <citation type="submission" date="2015-04" db="EMBL/GenBank/DDBJ databases">
        <title>Complete Genome Sequence of Brevibacterium flavum ATCC 15168.</title>
        <authorList>
            <person name="Ahn J."/>
            <person name="Park G."/>
            <person name="Jeon W."/>
            <person name="Jang Y."/>
            <person name="Jang M."/>
            <person name="Lee H."/>
            <person name="Lee H."/>
        </authorList>
    </citation>
    <scope>NUCLEOTIDE SEQUENCE [LARGE SCALE GENOMIC DNA]</scope>
    <source>
        <strain evidence="1 2">ATCC 15168</strain>
    </source>
</reference>
<protein>
    <submittedName>
        <fullName evidence="1">Uncharacterized protein</fullName>
    </submittedName>
</protein>